<evidence type="ECO:0000313" key="13">
    <source>
        <dbReference type="EMBL" id="HIZ02403.1"/>
    </source>
</evidence>
<keyword evidence="6" id="KW-0745">Spermidine biosynthesis</keyword>
<comment type="catalytic activity">
    <reaction evidence="10">
        <text>carboxynorspermidine + H(+) = norspermidine + CO2</text>
        <dbReference type="Rhea" id="RHEA:34099"/>
        <dbReference type="ChEBI" id="CHEBI:15378"/>
        <dbReference type="ChEBI" id="CHEBI:16526"/>
        <dbReference type="ChEBI" id="CHEBI:57920"/>
        <dbReference type="ChEBI" id="CHEBI:65070"/>
        <dbReference type="EC" id="4.1.1.96"/>
    </reaction>
</comment>
<evidence type="ECO:0000256" key="11">
    <source>
        <dbReference type="PIRSR" id="PIRSR038941-1"/>
    </source>
</evidence>
<dbReference type="CDD" id="cd06829">
    <property type="entry name" value="PLPDE_III_CANSDC"/>
    <property type="match status" value="1"/>
</dbReference>
<dbReference type="Proteomes" id="UP000824023">
    <property type="component" value="Unassembled WGS sequence"/>
</dbReference>
<dbReference type="InterPro" id="IPR022643">
    <property type="entry name" value="De-COase2_C"/>
</dbReference>
<evidence type="ECO:0000256" key="10">
    <source>
        <dbReference type="ARBA" id="ARBA00047389"/>
    </source>
</evidence>
<evidence type="ECO:0000256" key="7">
    <source>
        <dbReference type="ARBA" id="ARBA00023239"/>
    </source>
</evidence>
<name>A0A9D2A5P8_9BACE</name>
<dbReference type="SUPFAM" id="SSF50621">
    <property type="entry name" value="Alanine racemase C-terminal domain-like"/>
    <property type="match status" value="1"/>
</dbReference>
<evidence type="ECO:0000256" key="8">
    <source>
        <dbReference type="ARBA" id="ARBA00025802"/>
    </source>
</evidence>
<gene>
    <name evidence="13" type="primary">nspC</name>
    <name evidence="13" type="ORF">H9819_09190</name>
</gene>
<feature type="binding site" evidence="11">
    <location>
        <position position="278"/>
    </location>
    <ligand>
        <name>substrate</name>
    </ligand>
</feature>
<accession>A0A9D2A5P8</accession>
<dbReference type="InterPro" id="IPR005730">
    <property type="entry name" value="Nsp_de-COase"/>
</dbReference>
<comment type="caution">
    <text evidence="13">The sequence shown here is derived from an EMBL/GenBank/DDBJ whole genome shotgun (WGS) entry which is preliminary data.</text>
</comment>
<dbReference type="GO" id="GO:0045312">
    <property type="term" value="P:nor-spermidine biosynthetic process"/>
    <property type="evidence" value="ECO:0007669"/>
    <property type="project" value="InterPro"/>
</dbReference>
<comment type="catalytic activity">
    <reaction evidence="9">
        <text>carboxyspermidine + H(+) = spermidine + CO2</text>
        <dbReference type="Rhea" id="RHEA:34095"/>
        <dbReference type="ChEBI" id="CHEBI:15378"/>
        <dbReference type="ChEBI" id="CHEBI:16526"/>
        <dbReference type="ChEBI" id="CHEBI:57834"/>
        <dbReference type="ChEBI" id="CHEBI:65072"/>
        <dbReference type="EC" id="4.1.1.96"/>
    </reaction>
</comment>
<dbReference type="EMBL" id="DXCK01000123">
    <property type="protein sequence ID" value="HIZ02403.1"/>
    <property type="molecule type" value="Genomic_DNA"/>
</dbReference>
<dbReference type="FunFam" id="3.20.20.10:FF:000012">
    <property type="entry name" value="Carboxynorspermidine/carboxyspermidine decarboxylase"/>
    <property type="match status" value="1"/>
</dbReference>
<evidence type="ECO:0000256" key="1">
    <source>
        <dbReference type="ARBA" id="ARBA00001933"/>
    </source>
</evidence>
<dbReference type="GO" id="GO:0008836">
    <property type="term" value="F:diaminopimelate decarboxylase activity"/>
    <property type="evidence" value="ECO:0007669"/>
    <property type="project" value="TreeGrafter"/>
</dbReference>
<dbReference type="InterPro" id="IPR029066">
    <property type="entry name" value="PLP-binding_barrel"/>
</dbReference>
<evidence type="ECO:0000313" key="14">
    <source>
        <dbReference type="Proteomes" id="UP000824023"/>
    </source>
</evidence>
<reference evidence="13" key="2">
    <citation type="submission" date="2021-04" db="EMBL/GenBank/DDBJ databases">
        <authorList>
            <person name="Gilroy R."/>
        </authorList>
    </citation>
    <scope>NUCLEOTIDE SEQUENCE</scope>
    <source>
        <strain evidence="13">ChiHjej12B11-24981</strain>
    </source>
</reference>
<evidence type="ECO:0000256" key="6">
    <source>
        <dbReference type="ARBA" id="ARBA00023066"/>
    </source>
</evidence>
<dbReference type="PANTHER" id="PTHR43727:SF1">
    <property type="entry name" value="CARBOXYNORSPERMIDINE_CARBOXYSPERMIDINE DECARBOXYLASE"/>
    <property type="match status" value="1"/>
</dbReference>
<dbReference type="SUPFAM" id="SSF51419">
    <property type="entry name" value="PLP-binding barrel"/>
    <property type="match status" value="1"/>
</dbReference>
<keyword evidence="7 13" id="KW-0456">Lyase</keyword>
<organism evidence="13 14">
    <name type="scientific">Candidatus Bacteroides merdipullorum</name>
    <dbReference type="NCBI Taxonomy" id="2838474"/>
    <lineage>
        <taxon>Bacteria</taxon>
        <taxon>Pseudomonadati</taxon>
        <taxon>Bacteroidota</taxon>
        <taxon>Bacteroidia</taxon>
        <taxon>Bacteroidales</taxon>
        <taxon>Bacteroidaceae</taxon>
        <taxon>Bacteroides</taxon>
    </lineage>
</organism>
<dbReference type="GO" id="GO:0009089">
    <property type="term" value="P:lysine biosynthetic process via diaminopimelate"/>
    <property type="evidence" value="ECO:0007669"/>
    <property type="project" value="TreeGrafter"/>
</dbReference>
<dbReference type="Pfam" id="PF00278">
    <property type="entry name" value="Orn_DAP_Arg_deC"/>
    <property type="match status" value="1"/>
</dbReference>
<dbReference type="EC" id="4.1.1.96" evidence="2"/>
<evidence type="ECO:0000256" key="5">
    <source>
        <dbReference type="ARBA" id="ARBA00022898"/>
    </source>
</evidence>
<keyword evidence="4" id="KW-0210">Decarboxylase</keyword>
<dbReference type="NCBIfam" id="TIGR01047">
    <property type="entry name" value="nspC"/>
    <property type="match status" value="1"/>
</dbReference>
<dbReference type="AlphaFoldDB" id="A0A9D2A5P8"/>
<proteinExistence type="inferred from homology"/>
<evidence type="ECO:0000256" key="9">
    <source>
        <dbReference type="ARBA" id="ARBA00047351"/>
    </source>
</evidence>
<dbReference type="Gene3D" id="2.40.37.10">
    <property type="entry name" value="Lyase, Ornithine Decarboxylase, Chain A, domain 1"/>
    <property type="match status" value="1"/>
</dbReference>
<comment type="similarity">
    <text evidence="8">Belongs to the Orn/Lys/Arg decarboxylase class-II family. NspC subfamily.</text>
</comment>
<evidence type="ECO:0000259" key="12">
    <source>
        <dbReference type="Pfam" id="PF00278"/>
    </source>
</evidence>
<keyword evidence="5" id="KW-0663">Pyridoxal phosphate</keyword>
<dbReference type="GO" id="GO:0008295">
    <property type="term" value="P:spermidine biosynthetic process"/>
    <property type="evidence" value="ECO:0007669"/>
    <property type="project" value="UniProtKB-KW"/>
</dbReference>
<dbReference type="PIRSF" id="PIRSF038941">
    <property type="entry name" value="NspC"/>
    <property type="match status" value="1"/>
</dbReference>
<reference evidence="13" key="1">
    <citation type="journal article" date="2021" name="PeerJ">
        <title>Extensive microbial diversity within the chicken gut microbiome revealed by metagenomics and culture.</title>
        <authorList>
            <person name="Gilroy R."/>
            <person name="Ravi A."/>
            <person name="Getino M."/>
            <person name="Pursley I."/>
            <person name="Horton D.L."/>
            <person name="Alikhan N.F."/>
            <person name="Baker D."/>
            <person name="Gharbi K."/>
            <person name="Hall N."/>
            <person name="Watson M."/>
            <person name="Adriaenssens E.M."/>
            <person name="Foster-Nyarko E."/>
            <person name="Jarju S."/>
            <person name="Secka A."/>
            <person name="Antonio M."/>
            <person name="Oren A."/>
            <person name="Chaudhuri R.R."/>
            <person name="La Ragione R."/>
            <person name="Hildebrand F."/>
            <person name="Pallen M.J."/>
        </authorList>
    </citation>
    <scope>NUCLEOTIDE SEQUENCE</scope>
    <source>
        <strain evidence="13">ChiHjej12B11-24981</strain>
    </source>
</reference>
<feature type="domain" description="Orn/DAP/Arg decarboxylase 2 C-terminal" evidence="12">
    <location>
        <begin position="141"/>
        <end position="334"/>
    </location>
</feature>
<protein>
    <recommendedName>
        <fullName evidence="3">Carboxynorspermidine/carboxyspermidine decarboxylase</fullName>
        <ecNumber evidence="2">4.1.1.96</ecNumber>
    </recommendedName>
</protein>
<comment type="cofactor">
    <cofactor evidence="1">
        <name>pyridoxal 5'-phosphate</name>
        <dbReference type="ChEBI" id="CHEBI:597326"/>
    </cofactor>
</comment>
<dbReference type="PANTHER" id="PTHR43727">
    <property type="entry name" value="DIAMINOPIMELATE DECARBOXYLASE"/>
    <property type="match status" value="1"/>
</dbReference>
<dbReference type="Gene3D" id="3.20.20.10">
    <property type="entry name" value="Alanine racemase"/>
    <property type="match status" value="1"/>
</dbReference>
<sequence>MIDFSLFPSPCYIMEENLLRKNLSLIKSVADRAGVEIILAFKSFALWRSFPIFREYVQASTASSLYEARLALEEFGNKAHTYSPAYTDEDFPGIMQCSSHITFNSLSQYRRFYPAVQAHGGISCGIRINPEYSEVGTELYNPCAPGTRFGVMAEQLPPLLPEGIEGFHCHCHCESSSYELERTLVHIEEKFSRWFPQLKWLNLGGGHLMTRKDYDVEHLIKLLQGLRARYPHLQIILEPGSAFAWQTGVLASEVVDVVENRGIRTAILNVSFTCHMPDCLEMPYQPAVRNARIGAEGPYVYRLGGNSCLSGDYIGSWSFDHELQVGERVIFEDMMHYTTVKTTMFNGIHHPAIALWTKDGRAEIYRRFSYEDYRDRMD</sequence>
<evidence type="ECO:0000256" key="4">
    <source>
        <dbReference type="ARBA" id="ARBA00022793"/>
    </source>
</evidence>
<evidence type="ECO:0000256" key="2">
    <source>
        <dbReference type="ARBA" id="ARBA00012259"/>
    </source>
</evidence>
<dbReference type="FunFam" id="2.40.37.10:FF:000013">
    <property type="entry name" value="Carboxynorspermidine decarboxylase"/>
    <property type="match status" value="1"/>
</dbReference>
<dbReference type="InterPro" id="IPR009006">
    <property type="entry name" value="Ala_racemase/Decarboxylase_C"/>
</dbReference>
<evidence type="ECO:0000256" key="3">
    <source>
        <dbReference type="ARBA" id="ARBA00013633"/>
    </source>
</evidence>